<protein>
    <submittedName>
        <fullName evidence="2">Uncharacterized protein</fullName>
    </submittedName>
</protein>
<evidence type="ECO:0000256" key="1">
    <source>
        <dbReference type="SAM" id="Phobius"/>
    </source>
</evidence>
<feature type="transmembrane region" description="Helical" evidence="1">
    <location>
        <begin position="21"/>
        <end position="40"/>
    </location>
</feature>
<keyword evidence="1" id="KW-1133">Transmembrane helix</keyword>
<name>A0A975BFJ6_9BACT</name>
<gene>
    <name evidence="2" type="ORF">dnm_008150</name>
</gene>
<evidence type="ECO:0000313" key="2">
    <source>
        <dbReference type="EMBL" id="QTA84814.1"/>
    </source>
</evidence>
<dbReference type="KEGG" id="dmm:dnm_008150"/>
<dbReference type="Proteomes" id="UP000663722">
    <property type="component" value="Chromosome"/>
</dbReference>
<keyword evidence="3" id="KW-1185">Reference proteome</keyword>
<dbReference type="AlphaFoldDB" id="A0A975BFJ6"/>
<reference evidence="2" key="1">
    <citation type="journal article" date="2021" name="Microb. Physiol.">
        <title>Proteogenomic Insights into the Physiology of Marine, Sulfate-Reducing, Filamentous Desulfonema limicola and Desulfonema magnum.</title>
        <authorList>
            <person name="Schnaars V."/>
            <person name="Wohlbrand L."/>
            <person name="Scheve S."/>
            <person name="Hinrichs C."/>
            <person name="Reinhardt R."/>
            <person name="Rabus R."/>
        </authorList>
    </citation>
    <scope>NUCLEOTIDE SEQUENCE</scope>
    <source>
        <strain evidence="2">4be13</strain>
    </source>
</reference>
<dbReference type="RefSeq" id="WP_207681131.1">
    <property type="nucleotide sequence ID" value="NZ_CP061800.1"/>
</dbReference>
<keyword evidence="1" id="KW-0812">Transmembrane</keyword>
<organism evidence="2 3">
    <name type="scientific">Desulfonema magnum</name>
    <dbReference type="NCBI Taxonomy" id="45655"/>
    <lineage>
        <taxon>Bacteria</taxon>
        <taxon>Pseudomonadati</taxon>
        <taxon>Thermodesulfobacteriota</taxon>
        <taxon>Desulfobacteria</taxon>
        <taxon>Desulfobacterales</taxon>
        <taxon>Desulfococcaceae</taxon>
        <taxon>Desulfonema</taxon>
    </lineage>
</organism>
<proteinExistence type="predicted"/>
<sequence length="174" mass="19150">MSVPFSRSIHSLNASRFRVPLATAIVMIIFLTIWSFWFFLARVTLCETSQKIRITKGSRVLADFPPGVLNRIRCGQHARLRLDGDIGNRAGIIPAIVMKVNDQGRGTRTVRVELFPLPGAVIPTPLYEGLTGQVQIEVEHISPAVLVMRASGLFADTSKISLSPQKKRGEGRGT</sequence>
<evidence type="ECO:0000313" key="3">
    <source>
        <dbReference type="Proteomes" id="UP000663722"/>
    </source>
</evidence>
<dbReference type="EMBL" id="CP061800">
    <property type="protein sequence ID" value="QTA84814.1"/>
    <property type="molecule type" value="Genomic_DNA"/>
</dbReference>
<keyword evidence="1" id="KW-0472">Membrane</keyword>
<accession>A0A975BFJ6</accession>